<organism evidence="4 5">
    <name type="scientific">Dreissena polymorpha</name>
    <name type="common">Zebra mussel</name>
    <name type="synonym">Mytilus polymorpha</name>
    <dbReference type="NCBI Taxonomy" id="45954"/>
    <lineage>
        <taxon>Eukaryota</taxon>
        <taxon>Metazoa</taxon>
        <taxon>Spiralia</taxon>
        <taxon>Lophotrochozoa</taxon>
        <taxon>Mollusca</taxon>
        <taxon>Bivalvia</taxon>
        <taxon>Autobranchia</taxon>
        <taxon>Heteroconchia</taxon>
        <taxon>Euheterodonta</taxon>
        <taxon>Imparidentia</taxon>
        <taxon>Neoheterodontei</taxon>
        <taxon>Myida</taxon>
        <taxon>Dreissenoidea</taxon>
        <taxon>Dreissenidae</taxon>
        <taxon>Dreissena</taxon>
    </lineage>
</organism>
<feature type="coiled-coil region" evidence="1">
    <location>
        <begin position="21"/>
        <end position="166"/>
    </location>
</feature>
<feature type="domain" description="CAP-Gly" evidence="3">
    <location>
        <begin position="473"/>
        <end position="557"/>
    </location>
</feature>
<accession>A0A9D4EFD1</accession>
<sequence length="590" mass="67383">MRTSEALDRLHLDHKKKVEQLEKMQVDVKFKEDRIRNLEIRASEVEKAELILESTKQNLEYALNQVKVRDDEIKRLNKDVDDCNRQIDVLKKTIEDMHEKMEDMKIQVRHEIMKNENIEKNLETIPRLKDTIQEQQDEIAELKKHIEEKNALLAGARKTVREYKDKIRVTEYDITKAKTLKEDLEHSRYEVESLKMLMYGKDYLVSQKTKALDLSKEIISVLNDSLDPDQVQRVQQLLGRFSGADTPRTYISRSTAVSTPTDAEFRSGSAPPGKYRSITPAPGHTRDINVNHRPYTTETEGVVNGSHSNHHGNHRTFQQVSDSESVANKHKRPVSAFAPSSKKTAIVHRTSSYREAHKVYTQPLPRKPFDYDRVESPRNNHTQNSKHSSAKNRPPVEIIKISVEDAANTSDKSSPSDATDGPHSRLNSAATDMDSVSSSGSDIEEDLSLESEDVLRSLTAMEKDEVLAEIVNVGDRVLISCPQKPPRYGKKRVLKPINYTGIVKFLGKLSPEKHDARVHVGVRMDEPVGDTDGMYKGKRLMYTPADQGKFYKLRDITSVLNFKTGRYIPLKRLIVHHVHKQIKADLKPEH</sequence>
<dbReference type="Proteomes" id="UP000828390">
    <property type="component" value="Unassembled WGS sequence"/>
</dbReference>
<evidence type="ECO:0000313" key="4">
    <source>
        <dbReference type="EMBL" id="KAH3778303.1"/>
    </source>
</evidence>
<dbReference type="AlphaFoldDB" id="A0A9D4EFD1"/>
<dbReference type="SUPFAM" id="SSF74924">
    <property type="entry name" value="Cap-Gly domain"/>
    <property type="match status" value="1"/>
</dbReference>
<feature type="compositionally biased region" description="Polar residues" evidence="2">
    <location>
        <begin position="407"/>
        <end position="417"/>
    </location>
</feature>
<dbReference type="EMBL" id="JAIWYP010000009">
    <property type="protein sequence ID" value="KAH3778303.1"/>
    <property type="molecule type" value="Genomic_DNA"/>
</dbReference>
<feature type="compositionally biased region" description="Basic and acidic residues" evidence="2">
    <location>
        <begin position="367"/>
        <end position="378"/>
    </location>
</feature>
<protein>
    <recommendedName>
        <fullName evidence="3">CAP-Gly domain-containing protein</fullName>
    </recommendedName>
</protein>
<dbReference type="Pfam" id="PF01302">
    <property type="entry name" value="CAP_GLY"/>
    <property type="match status" value="1"/>
</dbReference>
<keyword evidence="5" id="KW-1185">Reference proteome</keyword>
<gene>
    <name evidence="4" type="ORF">DPMN_179758</name>
</gene>
<dbReference type="InterPro" id="IPR000938">
    <property type="entry name" value="CAP-Gly_domain"/>
</dbReference>
<evidence type="ECO:0000256" key="1">
    <source>
        <dbReference type="SAM" id="Coils"/>
    </source>
</evidence>
<evidence type="ECO:0000259" key="3">
    <source>
        <dbReference type="SMART" id="SM01052"/>
    </source>
</evidence>
<feature type="compositionally biased region" description="Polar residues" evidence="2">
    <location>
        <begin position="425"/>
        <end position="436"/>
    </location>
</feature>
<dbReference type="Gene3D" id="2.30.30.190">
    <property type="entry name" value="CAP Gly-rich-like domain"/>
    <property type="match status" value="1"/>
</dbReference>
<evidence type="ECO:0000313" key="5">
    <source>
        <dbReference type="Proteomes" id="UP000828390"/>
    </source>
</evidence>
<dbReference type="InterPro" id="IPR036859">
    <property type="entry name" value="CAP-Gly_dom_sf"/>
</dbReference>
<feature type="region of interest" description="Disordered" evidence="2">
    <location>
        <begin position="255"/>
        <end position="289"/>
    </location>
</feature>
<dbReference type="Gene3D" id="1.10.287.1490">
    <property type="match status" value="1"/>
</dbReference>
<evidence type="ECO:0000256" key="2">
    <source>
        <dbReference type="SAM" id="MobiDB-lite"/>
    </source>
</evidence>
<name>A0A9D4EFD1_DREPO</name>
<reference evidence="4" key="1">
    <citation type="journal article" date="2019" name="bioRxiv">
        <title>The Genome of the Zebra Mussel, Dreissena polymorpha: A Resource for Invasive Species Research.</title>
        <authorList>
            <person name="McCartney M.A."/>
            <person name="Auch B."/>
            <person name="Kono T."/>
            <person name="Mallez S."/>
            <person name="Zhang Y."/>
            <person name="Obille A."/>
            <person name="Becker A."/>
            <person name="Abrahante J.E."/>
            <person name="Garbe J."/>
            <person name="Badalamenti J.P."/>
            <person name="Herman A."/>
            <person name="Mangelson H."/>
            <person name="Liachko I."/>
            <person name="Sullivan S."/>
            <person name="Sone E.D."/>
            <person name="Koren S."/>
            <person name="Silverstein K.A.T."/>
            <person name="Beckman K.B."/>
            <person name="Gohl D.M."/>
        </authorList>
    </citation>
    <scope>NUCLEOTIDE SEQUENCE</scope>
    <source>
        <strain evidence="4">Duluth1</strain>
        <tissue evidence="4">Whole animal</tissue>
    </source>
</reference>
<proteinExistence type="predicted"/>
<feature type="region of interest" description="Disordered" evidence="2">
    <location>
        <begin position="305"/>
        <end position="448"/>
    </location>
</feature>
<comment type="caution">
    <text evidence="4">The sequence shown here is derived from an EMBL/GenBank/DDBJ whole genome shotgun (WGS) entry which is preliminary data.</text>
</comment>
<keyword evidence="1" id="KW-0175">Coiled coil</keyword>
<reference evidence="4" key="2">
    <citation type="submission" date="2020-11" db="EMBL/GenBank/DDBJ databases">
        <authorList>
            <person name="McCartney M.A."/>
            <person name="Auch B."/>
            <person name="Kono T."/>
            <person name="Mallez S."/>
            <person name="Becker A."/>
            <person name="Gohl D.M."/>
            <person name="Silverstein K.A.T."/>
            <person name="Koren S."/>
            <person name="Bechman K.B."/>
            <person name="Herman A."/>
            <person name="Abrahante J.E."/>
            <person name="Garbe J."/>
        </authorList>
    </citation>
    <scope>NUCLEOTIDE SEQUENCE</scope>
    <source>
        <strain evidence="4">Duluth1</strain>
        <tissue evidence="4">Whole animal</tissue>
    </source>
</reference>
<feature type="compositionally biased region" description="Polar residues" evidence="2">
    <location>
        <begin position="315"/>
        <end position="326"/>
    </location>
</feature>
<dbReference type="SMART" id="SM01052">
    <property type="entry name" value="CAP_GLY"/>
    <property type="match status" value="1"/>
</dbReference>